<keyword evidence="2" id="KW-1185">Reference proteome</keyword>
<feature type="non-terminal residue" evidence="1">
    <location>
        <position position="1"/>
    </location>
</feature>
<dbReference type="Proteomes" id="UP001596956">
    <property type="component" value="Unassembled WGS sequence"/>
</dbReference>
<comment type="caution">
    <text evidence="1">The sequence shown here is derived from an EMBL/GenBank/DDBJ whole genome shotgun (WGS) entry which is preliminary data.</text>
</comment>
<organism evidence="1 2">
    <name type="scientific">Streptomonospora algeriensis</name>
    <dbReference type="NCBI Taxonomy" id="995084"/>
    <lineage>
        <taxon>Bacteria</taxon>
        <taxon>Bacillati</taxon>
        <taxon>Actinomycetota</taxon>
        <taxon>Actinomycetes</taxon>
        <taxon>Streptosporangiales</taxon>
        <taxon>Nocardiopsidaceae</taxon>
        <taxon>Streptomonospora</taxon>
    </lineage>
</organism>
<dbReference type="Gene3D" id="3.40.30.120">
    <property type="match status" value="1"/>
</dbReference>
<reference evidence="2" key="1">
    <citation type="journal article" date="2019" name="Int. J. Syst. Evol. Microbiol.">
        <title>The Global Catalogue of Microorganisms (GCM) 10K type strain sequencing project: providing services to taxonomists for standard genome sequencing and annotation.</title>
        <authorList>
            <consortium name="The Broad Institute Genomics Platform"/>
            <consortium name="The Broad Institute Genome Sequencing Center for Infectious Disease"/>
            <person name="Wu L."/>
            <person name="Ma J."/>
        </authorList>
    </citation>
    <scope>NUCLEOTIDE SEQUENCE [LARGE SCALE GENOMIC DNA]</scope>
    <source>
        <strain evidence="2">CCUG 63369</strain>
    </source>
</reference>
<sequence>PAGLVLTTDWRLAAAKAEHLPTVLDRGRDAGVLHHRAPTAYLVRPDRHVAYAGPPDSPRLDAALAALGAGNTAEPPRKGRR</sequence>
<gene>
    <name evidence="1" type="ORF">ACFQZU_11610</name>
</gene>
<evidence type="ECO:0008006" key="3">
    <source>
        <dbReference type="Google" id="ProtNLM"/>
    </source>
</evidence>
<evidence type="ECO:0000313" key="2">
    <source>
        <dbReference type="Proteomes" id="UP001596956"/>
    </source>
</evidence>
<proteinExistence type="predicted"/>
<accession>A0ABW3BF35</accession>
<dbReference type="EMBL" id="JBHTHR010000335">
    <property type="protein sequence ID" value="MFD0801956.1"/>
    <property type="molecule type" value="Genomic_DNA"/>
</dbReference>
<protein>
    <recommendedName>
        <fullName evidence="3">Monooxygenase</fullName>
    </recommendedName>
</protein>
<name>A0ABW3BF35_9ACTN</name>
<evidence type="ECO:0000313" key="1">
    <source>
        <dbReference type="EMBL" id="MFD0801956.1"/>
    </source>
</evidence>